<evidence type="ECO:0000313" key="2">
    <source>
        <dbReference type="Proteomes" id="UP001470230"/>
    </source>
</evidence>
<accession>A0ABR2GWT6</accession>
<name>A0ABR2GWT6_9EUKA</name>
<dbReference type="InterPro" id="IPR008979">
    <property type="entry name" value="Galactose-bd-like_sf"/>
</dbReference>
<gene>
    <name evidence="1" type="ORF">M9Y10_036069</name>
</gene>
<keyword evidence="2" id="KW-1185">Reference proteome</keyword>
<protein>
    <recommendedName>
        <fullName evidence="3">F5/8 type C domain-containing protein</fullName>
    </recommendedName>
</protein>
<comment type="caution">
    <text evidence="1">The sequence shown here is derived from an EMBL/GenBank/DDBJ whole genome shotgun (WGS) entry which is preliminary data.</text>
</comment>
<organism evidence="1 2">
    <name type="scientific">Tritrichomonas musculus</name>
    <dbReference type="NCBI Taxonomy" id="1915356"/>
    <lineage>
        <taxon>Eukaryota</taxon>
        <taxon>Metamonada</taxon>
        <taxon>Parabasalia</taxon>
        <taxon>Tritrichomonadida</taxon>
        <taxon>Tritrichomonadidae</taxon>
        <taxon>Tritrichomonas</taxon>
    </lineage>
</organism>
<dbReference type="EMBL" id="JAPFFF010000057">
    <property type="protein sequence ID" value="KAK8838116.1"/>
    <property type="molecule type" value="Genomic_DNA"/>
</dbReference>
<dbReference type="Gene3D" id="2.60.120.260">
    <property type="entry name" value="Galactose-binding domain-like"/>
    <property type="match status" value="1"/>
</dbReference>
<proteinExistence type="predicted"/>
<reference evidence="1 2" key="1">
    <citation type="submission" date="2024-04" db="EMBL/GenBank/DDBJ databases">
        <title>Tritrichomonas musculus Genome.</title>
        <authorList>
            <person name="Alves-Ferreira E."/>
            <person name="Grigg M."/>
            <person name="Lorenzi H."/>
            <person name="Galac M."/>
        </authorList>
    </citation>
    <scope>NUCLEOTIDE SEQUENCE [LARGE SCALE GENOMIC DNA]</scope>
    <source>
        <strain evidence="1 2">EAF2021</strain>
    </source>
</reference>
<dbReference type="PANTHER" id="PTHR47457">
    <property type="entry name" value="OS05G0345500 PROTEIN"/>
    <property type="match status" value="1"/>
</dbReference>
<evidence type="ECO:0000313" key="1">
    <source>
        <dbReference type="EMBL" id="KAK8838116.1"/>
    </source>
</evidence>
<dbReference type="PANTHER" id="PTHR47457:SF1">
    <property type="entry name" value="BTB DOMAIN-CONTAINING PROTEIN-RELATED"/>
    <property type="match status" value="1"/>
</dbReference>
<dbReference type="SUPFAM" id="SSF49785">
    <property type="entry name" value="Galactose-binding domain-like"/>
    <property type="match status" value="1"/>
</dbReference>
<evidence type="ECO:0008006" key="3">
    <source>
        <dbReference type="Google" id="ProtNLM"/>
    </source>
</evidence>
<dbReference type="Proteomes" id="UP001470230">
    <property type="component" value="Unassembled WGS sequence"/>
</dbReference>
<sequence length="464" mass="53673">MSNSLILSAAGLKNIVLRNYSEDQFEFIFGSHSIRMNKIFADFFSPLVSKIHQADPTVDSIDFTNKIETRNISEETFSLLKEISGGSFVEFCEEQRIELRMISIVLQNEELFSLLSEDKESTDEKKKVEEYLKYLKIFGEISEFDNILHCTDILRQISSHFYDIDKDELKTLGVGTVYSIISSDFLVVESEDSLFEFIEEIINDNKEMSEEDKISFYEELEIRSLSENKFNEMIDGIDIEYMTKRLWTKLCCCFYTNKEPDDVNEKRYISASKNVNDSKMKMKGVEIEFDGNSSHRFEGVIHYLTEKSGGNVSDKGTVNVTSSSNYSGYVPRNAVDLDNTQNYFQASNDPRDWLRYDFIENKVIPTHYSIRTRHDCDCNHPRSWVIEGSNTGGESDSEWTILDSHQNDSTLRGPSFSYTFDITNKETSNEGYRYLRIRQTGYNSTNNHYTAISALEYFGTLIEE</sequence>